<gene>
    <name evidence="4" type="ORF">B4N89_10780</name>
</gene>
<keyword evidence="2" id="KW-1277">Toxin-antitoxin system</keyword>
<dbReference type="PIRSF" id="PIRSF033490">
    <property type="entry name" value="MazF"/>
    <property type="match status" value="1"/>
</dbReference>
<evidence type="ECO:0000313" key="4">
    <source>
        <dbReference type="EMBL" id="OPC81365.1"/>
    </source>
</evidence>
<keyword evidence="3" id="KW-0540">Nuclease</keyword>
<dbReference type="GO" id="GO:0006402">
    <property type="term" value="P:mRNA catabolic process"/>
    <property type="evidence" value="ECO:0007669"/>
    <property type="project" value="TreeGrafter"/>
</dbReference>
<dbReference type="InterPro" id="IPR011067">
    <property type="entry name" value="Plasmid_toxin/cell-grow_inhib"/>
</dbReference>
<protein>
    <recommendedName>
        <fullName evidence="3">mRNA interferase</fullName>
        <ecNumber evidence="3">3.1.-.-</ecNumber>
    </recommendedName>
</protein>
<organism evidence="4 5">
    <name type="scientific">Embleya scabrispora</name>
    <dbReference type="NCBI Taxonomy" id="159449"/>
    <lineage>
        <taxon>Bacteria</taxon>
        <taxon>Bacillati</taxon>
        <taxon>Actinomycetota</taxon>
        <taxon>Actinomycetes</taxon>
        <taxon>Kitasatosporales</taxon>
        <taxon>Streptomycetaceae</taxon>
        <taxon>Embleya</taxon>
    </lineage>
</organism>
<evidence type="ECO:0000313" key="5">
    <source>
        <dbReference type="Proteomes" id="UP000190037"/>
    </source>
</evidence>
<dbReference type="EC" id="3.1.-.-" evidence="3"/>
<name>A0A1T3NX82_9ACTN</name>
<keyword evidence="3" id="KW-0378">Hydrolase</keyword>
<dbReference type="STRING" id="159449.B4N89_10780"/>
<comment type="similarity">
    <text evidence="1 3">Belongs to the PemK/MazF family.</text>
</comment>
<dbReference type="SUPFAM" id="SSF50118">
    <property type="entry name" value="Cell growth inhibitor/plasmid maintenance toxic component"/>
    <property type="match status" value="1"/>
</dbReference>
<comment type="caution">
    <text evidence="4">The sequence shown here is derived from an EMBL/GenBank/DDBJ whole genome shotgun (WGS) entry which is preliminary data.</text>
</comment>
<dbReference type="GO" id="GO:0016075">
    <property type="term" value="P:rRNA catabolic process"/>
    <property type="evidence" value="ECO:0007669"/>
    <property type="project" value="TreeGrafter"/>
</dbReference>
<reference evidence="4 5" key="1">
    <citation type="submission" date="2017-03" db="EMBL/GenBank/DDBJ databases">
        <title>Draft genome sequence of Streptomyces scabrisporus NF3, endophyte isolated from Amphipterygium adstringens.</title>
        <authorList>
            <person name="Vazquez M."/>
            <person name="Ceapa C.D."/>
            <person name="Rodriguez Luna D."/>
            <person name="Sanchez Esquivel S."/>
        </authorList>
    </citation>
    <scope>NUCLEOTIDE SEQUENCE [LARGE SCALE GENOMIC DNA]</scope>
    <source>
        <strain evidence="4 5">NF3</strain>
    </source>
</reference>
<evidence type="ECO:0000256" key="1">
    <source>
        <dbReference type="ARBA" id="ARBA00007521"/>
    </source>
</evidence>
<dbReference type="Gene3D" id="2.30.30.110">
    <property type="match status" value="1"/>
</dbReference>
<dbReference type="OrthoDB" id="9808744at2"/>
<dbReference type="AlphaFoldDB" id="A0A1T3NX82"/>
<dbReference type="Pfam" id="PF02452">
    <property type="entry name" value="PemK_toxin"/>
    <property type="match status" value="1"/>
</dbReference>
<dbReference type="PANTHER" id="PTHR33988">
    <property type="entry name" value="ENDORIBONUCLEASE MAZF-RELATED"/>
    <property type="match status" value="1"/>
</dbReference>
<dbReference type="Proteomes" id="UP000190037">
    <property type="component" value="Unassembled WGS sequence"/>
</dbReference>
<evidence type="ECO:0000256" key="3">
    <source>
        <dbReference type="PIRNR" id="PIRNR033490"/>
    </source>
</evidence>
<keyword evidence="3" id="KW-0255">Endonuclease</keyword>
<dbReference type="EMBL" id="MWQN01000001">
    <property type="protein sequence ID" value="OPC81365.1"/>
    <property type="molecule type" value="Genomic_DNA"/>
</dbReference>
<keyword evidence="5" id="KW-1185">Reference proteome</keyword>
<proteinExistence type="inferred from homology"/>
<dbReference type="PANTHER" id="PTHR33988:SF1">
    <property type="entry name" value="ENDORIBONUCLEASE MAZF7-RELATED"/>
    <property type="match status" value="1"/>
</dbReference>
<accession>A0A1T3NX82</accession>
<dbReference type="GO" id="GO:0003677">
    <property type="term" value="F:DNA binding"/>
    <property type="evidence" value="ECO:0007669"/>
    <property type="project" value="InterPro"/>
</dbReference>
<sequence>MLDLDPVTGHEQGRRRPCVIVSADPYNRYIRGMAIVVPLTSRDRGLPHHVRVSSSGSGSTSVSFARTEDVRAVSHERFGRRMGFVEESELADIQGRLRDFLDL</sequence>
<dbReference type="InterPro" id="IPR003477">
    <property type="entry name" value="PemK-like"/>
</dbReference>
<dbReference type="GO" id="GO:0004521">
    <property type="term" value="F:RNA endonuclease activity"/>
    <property type="evidence" value="ECO:0007669"/>
    <property type="project" value="TreeGrafter"/>
</dbReference>
<dbReference type="GO" id="GO:0016787">
    <property type="term" value="F:hydrolase activity"/>
    <property type="evidence" value="ECO:0007669"/>
    <property type="project" value="UniProtKB-KW"/>
</dbReference>
<comment type="function">
    <text evidence="3">Toxic component of a type II toxin-antitoxin (TA) system.</text>
</comment>
<evidence type="ECO:0000256" key="2">
    <source>
        <dbReference type="ARBA" id="ARBA00022649"/>
    </source>
</evidence>